<protein>
    <submittedName>
        <fullName evidence="3">Uncharacterized protein</fullName>
    </submittedName>
</protein>
<accession>A0A6J5R852</accession>
<evidence type="ECO:0000256" key="1">
    <source>
        <dbReference type="SAM" id="MobiDB-lite"/>
    </source>
</evidence>
<reference evidence="3" key="1">
    <citation type="submission" date="2020-05" db="EMBL/GenBank/DDBJ databases">
        <authorList>
            <person name="Chiriac C."/>
            <person name="Salcher M."/>
            <person name="Ghai R."/>
            <person name="Kavagutti S V."/>
        </authorList>
    </citation>
    <scope>NUCLEOTIDE SEQUENCE</scope>
</reference>
<evidence type="ECO:0000313" key="3">
    <source>
        <dbReference type="EMBL" id="CAB4193730.1"/>
    </source>
</evidence>
<dbReference type="EMBL" id="LR797198">
    <property type="protein sequence ID" value="CAB4193730.1"/>
    <property type="molecule type" value="Genomic_DNA"/>
</dbReference>
<gene>
    <name evidence="2" type="ORF">UFOVP1119_16</name>
    <name evidence="3" type="ORF">UFOVP1238_133</name>
</gene>
<feature type="compositionally biased region" description="Basic and acidic residues" evidence="1">
    <location>
        <begin position="57"/>
        <end position="66"/>
    </location>
</feature>
<feature type="region of interest" description="Disordered" evidence="1">
    <location>
        <begin position="57"/>
        <end position="79"/>
    </location>
</feature>
<sequence>MKKSNKKKSQHRLGAHLKNVKRKRKRKALFEFNGIVRPFKIQRQIEEFQKQQEEAAKAAEAEKAVEETTEETTEEKVNA</sequence>
<evidence type="ECO:0000313" key="2">
    <source>
        <dbReference type="EMBL" id="CAB4185224.1"/>
    </source>
</evidence>
<organism evidence="3">
    <name type="scientific">uncultured Caudovirales phage</name>
    <dbReference type="NCBI Taxonomy" id="2100421"/>
    <lineage>
        <taxon>Viruses</taxon>
        <taxon>Duplodnaviria</taxon>
        <taxon>Heunggongvirae</taxon>
        <taxon>Uroviricota</taxon>
        <taxon>Caudoviricetes</taxon>
        <taxon>Peduoviridae</taxon>
        <taxon>Maltschvirus</taxon>
        <taxon>Maltschvirus maltsch</taxon>
    </lineage>
</organism>
<proteinExistence type="predicted"/>
<dbReference type="EMBL" id="LR797076">
    <property type="protein sequence ID" value="CAB4185224.1"/>
    <property type="molecule type" value="Genomic_DNA"/>
</dbReference>
<feature type="region of interest" description="Disordered" evidence="1">
    <location>
        <begin position="1"/>
        <end position="24"/>
    </location>
</feature>
<name>A0A6J5R852_9CAUD</name>